<dbReference type="GeneID" id="24097716"/>
<feature type="region of interest" description="Disordered" evidence="1">
    <location>
        <begin position="345"/>
        <end position="386"/>
    </location>
</feature>
<feature type="compositionally biased region" description="Polar residues" evidence="1">
    <location>
        <begin position="247"/>
        <end position="262"/>
    </location>
</feature>
<evidence type="ECO:0008006" key="6">
    <source>
        <dbReference type="Google" id="ProtNLM"/>
    </source>
</evidence>
<keyword evidence="2" id="KW-0472">Membrane</keyword>
<feature type="compositionally biased region" description="Low complexity" evidence="1">
    <location>
        <begin position="263"/>
        <end position="281"/>
    </location>
</feature>
<feature type="region of interest" description="Disordered" evidence="1">
    <location>
        <begin position="182"/>
        <end position="281"/>
    </location>
</feature>
<evidence type="ECO:0000256" key="2">
    <source>
        <dbReference type="SAM" id="Phobius"/>
    </source>
</evidence>
<keyword evidence="3" id="KW-0732">Signal</keyword>
<dbReference type="RefSeq" id="XP_012182088.1">
    <property type="nucleotide sequence ID" value="XM_012326698.1"/>
</dbReference>
<accession>J4GQ22</accession>
<evidence type="ECO:0000313" key="4">
    <source>
        <dbReference type="EMBL" id="CCM02805.1"/>
    </source>
</evidence>
<dbReference type="Proteomes" id="UP000006352">
    <property type="component" value="Unassembled WGS sequence"/>
</dbReference>
<feature type="compositionally biased region" description="Polar residues" evidence="1">
    <location>
        <begin position="222"/>
        <end position="240"/>
    </location>
</feature>
<keyword evidence="5" id="KW-1185">Reference proteome</keyword>
<dbReference type="PANTHER" id="PTHR16861">
    <property type="entry name" value="GLYCOPROTEIN 38"/>
    <property type="match status" value="1"/>
</dbReference>
<feature type="compositionally biased region" description="Polar residues" evidence="1">
    <location>
        <begin position="374"/>
        <end position="386"/>
    </location>
</feature>
<dbReference type="AlphaFoldDB" id="J4GQ22"/>
<evidence type="ECO:0000256" key="3">
    <source>
        <dbReference type="SAM" id="SignalP"/>
    </source>
</evidence>
<dbReference type="PANTHER" id="PTHR16861:SF4">
    <property type="entry name" value="SH3 DOMAIN PROTEIN (AFU_ORTHOLOGUE AFUA_1G13610)"/>
    <property type="match status" value="1"/>
</dbReference>
<dbReference type="EMBL" id="HE797094">
    <property type="protein sequence ID" value="CCM02805.1"/>
    <property type="molecule type" value="Genomic_DNA"/>
</dbReference>
<keyword evidence="2" id="KW-1133">Transmembrane helix</keyword>
<evidence type="ECO:0000256" key="1">
    <source>
        <dbReference type="SAM" id="MobiDB-lite"/>
    </source>
</evidence>
<sequence>MLGPFLYHLLRSTVIFALLKNVSSVSMNATIDDENGDSVTGAKPIYSGTNWNYGPGCPGCKAQPDIDDTFDRSWHDFTAHPTDTGPHTITLTFTGTAIWIYCVIPNYIEGVTTLTNVSINLDGKDVDLYTHMPLEDTTEMYYNVSIYTNTDLANAMHTVVLMPTYEVNASIILFDWAQYTYEEDPPSTQPQSATPTPPSTPATPASPSAQPQSATATPSSAITQSNPSSTSNIDMPSKGSTGAFVSRPQSSPTGISTSNARLPTQSPSNGSPNSPTSSATSSRVNITGIAVGVVVGIVSLVILVAVFLCWRRKGRNRAKGVFTEPFTEPSSRLPHIDSSATLLRVEESPHKSSMPEVEQELPHTDPRGIRHSTLPPSNITPAAQSADASRMPYIAGADDNGMVDMILRRQVANLQLEMERLREVAAITPPPAYQRE</sequence>
<dbReference type="STRING" id="599839.J4GQ22"/>
<feature type="chain" id="PRO_5003779018" description="Mid2 domain-containing protein" evidence="3">
    <location>
        <begin position="25"/>
        <end position="436"/>
    </location>
</feature>
<feature type="compositionally biased region" description="Low complexity" evidence="1">
    <location>
        <begin position="202"/>
        <end position="221"/>
    </location>
</feature>
<dbReference type="InParanoid" id="J4GQ22"/>
<organism evidence="4 5">
    <name type="scientific">Fibroporia radiculosa</name>
    <dbReference type="NCBI Taxonomy" id="599839"/>
    <lineage>
        <taxon>Eukaryota</taxon>
        <taxon>Fungi</taxon>
        <taxon>Dikarya</taxon>
        <taxon>Basidiomycota</taxon>
        <taxon>Agaricomycotina</taxon>
        <taxon>Agaricomycetes</taxon>
        <taxon>Polyporales</taxon>
        <taxon>Fibroporiaceae</taxon>
        <taxon>Fibroporia</taxon>
    </lineage>
</organism>
<reference evidence="4 5" key="1">
    <citation type="journal article" date="2012" name="Appl. Environ. Microbiol.">
        <title>Short-read sequencing for genomic analysis of the brown rot fungus Fibroporia radiculosa.</title>
        <authorList>
            <person name="Tang J.D."/>
            <person name="Perkins A.D."/>
            <person name="Sonstegard T.S."/>
            <person name="Schroeder S.G."/>
            <person name="Burgess S.C."/>
            <person name="Diehl S.V."/>
        </authorList>
    </citation>
    <scope>NUCLEOTIDE SEQUENCE [LARGE SCALE GENOMIC DNA]</scope>
    <source>
        <strain evidence="4 5">TFFH 294</strain>
    </source>
</reference>
<evidence type="ECO:0000313" key="5">
    <source>
        <dbReference type="Proteomes" id="UP000006352"/>
    </source>
</evidence>
<dbReference type="OrthoDB" id="3270641at2759"/>
<protein>
    <recommendedName>
        <fullName evidence="6">Mid2 domain-containing protein</fullName>
    </recommendedName>
</protein>
<dbReference type="HOGENOM" id="CLU_033259_2_0_1"/>
<feature type="transmembrane region" description="Helical" evidence="2">
    <location>
        <begin position="286"/>
        <end position="310"/>
    </location>
</feature>
<name>J4GQ22_9APHY</name>
<proteinExistence type="predicted"/>
<keyword evidence="2" id="KW-0812">Transmembrane</keyword>
<feature type="signal peptide" evidence="3">
    <location>
        <begin position="1"/>
        <end position="24"/>
    </location>
</feature>
<dbReference type="Gene3D" id="2.60.120.260">
    <property type="entry name" value="Galactose-binding domain-like"/>
    <property type="match status" value="1"/>
</dbReference>
<gene>
    <name evidence="4" type="ORF">FIBRA_04916</name>
</gene>